<dbReference type="SUPFAM" id="SSF46689">
    <property type="entry name" value="Homeodomain-like"/>
    <property type="match status" value="1"/>
</dbReference>
<dbReference type="InterPro" id="IPR009057">
    <property type="entry name" value="Homeodomain-like_sf"/>
</dbReference>
<gene>
    <name evidence="4" type="ORF">CAK95_27530</name>
</gene>
<dbReference type="GO" id="GO:0003700">
    <property type="term" value="F:DNA-binding transcription factor activity"/>
    <property type="evidence" value="ECO:0007669"/>
    <property type="project" value="TreeGrafter"/>
</dbReference>
<protein>
    <submittedName>
        <fullName evidence="4">Uncharacterized protein</fullName>
    </submittedName>
</protein>
<dbReference type="Gene3D" id="1.10.357.10">
    <property type="entry name" value="Tetracycline Repressor, domain 2"/>
    <property type="match status" value="1"/>
</dbReference>
<name>A0A1W6ZYH8_9HYPH</name>
<dbReference type="Proteomes" id="UP000194137">
    <property type="component" value="Chromosome"/>
</dbReference>
<dbReference type="KEGG" id="psin:CAK95_27530"/>
<dbReference type="AlphaFoldDB" id="A0A1W6ZYH8"/>
<dbReference type="Pfam" id="PF00440">
    <property type="entry name" value="TetR_N"/>
    <property type="match status" value="1"/>
</dbReference>
<evidence type="ECO:0000313" key="4">
    <source>
        <dbReference type="EMBL" id="ARQ02442.1"/>
    </source>
</evidence>
<accession>A0A1W6ZYH8</accession>
<dbReference type="EMBL" id="CP021112">
    <property type="protein sequence ID" value="ARQ02442.1"/>
    <property type="molecule type" value="Genomic_DNA"/>
</dbReference>
<dbReference type="PROSITE" id="PS50977">
    <property type="entry name" value="HTH_TETR_2"/>
    <property type="match status" value="1"/>
</dbReference>
<dbReference type="PANTHER" id="PTHR30055:SF234">
    <property type="entry name" value="HTH-TYPE TRANSCRIPTIONAL REGULATOR BETI"/>
    <property type="match status" value="1"/>
</dbReference>
<evidence type="ECO:0000256" key="2">
    <source>
        <dbReference type="ARBA" id="ARBA00023125"/>
    </source>
</evidence>
<dbReference type="STRING" id="1235591.CAK95_27530"/>
<evidence type="ECO:0000256" key="3">
    <source>
        <dbReference type="ARBA" id="ARBA00023163"/>
    </source>
</evidence>
<keyword evidence="3" id="KW-0804">Transcription</keyword>
<keyword evidence="2" id="KW-0238">DNA-binding</keyword>
<proteinExistence type="predicted"/>
<keyword evidence="5" id="KW-1185">Reference proteome</keyword>
<evidence type="ECO:0000256" key="1">
    <source>
        <dbReference type="ARBA" id="ARBA00023015"/>
    </source>
</evidence>
<dbReference type="GO" id="GO:0000976">
    <property type="term" value="F:transcription cis-regulatory region binding"/>
    <property type="evidence" value="ECO:0007669"/>
    <property type="project" value="TreeGrafter"/>
</dbReference>
<sequence length="194" mass="22114">MVQVKKETVRNAILDSARDLFSERGYHRTTLQDIAQLAGTGVSSLYSYFPSKLHLLYAVIEPWEKECFEQLEARVRTIKKPREKLRVILLGIWRDIPMDNIGLANSHIEALASADPAEKKPSPLLAWTEARLMTMIEGALPKDQGGRGRYDLLPHLFMMAYDGFVINRRLNDLRDIEKLVDAMCDILMGPENES</sequence>
<dbReference type="InterPro" id="IPR050109">
    <property type="entry name" value="HTH-type_TetR-like_transc_reg"/>
</dbReference>
<organism evidence="4 5">
    <name type="scientific">Pseudorhodoplanes sinuspersici</name>
    <dbReference type="NCBI Taxonomy" id="1235591"/>
    <lineage>
        <taxon>Bacteria</taxon>
        <taxon>Pseudomonadati</taxon>
        <taxon>Pseudomonadota</taxon>
        <taxon>Alphaproteobacteria</taxon>
        <taxon>Hyphomicrobiales</taxon>
        <taxon>Pseudorhodoplanes</taxon>
    </lineage>
</organism>
<dbReference type="InterPro" id="IPR001647">
    <property type="entry name" value="HTH_TetR"/>
</dbReference>
<dbReference type="PANTHER" id="PTHR30055">
    <property type="entry name" value="HTH-TYPE TRANSCRIPTIONAL REGULATOR RUTR"/>
    <property type="match status" value="1"/>
</dbReference>
<keyword evidence="1" id="KW-0805">Transcription regulation</keyword>
<dbReference type="OrthoDB" id="9811084at2"/>
<evidence type="ECO:0000313" key="5">
    <source>
        <dbReference type="Proteomes" id="UP000194137"/>
    </source>
</evidence>
<dbReference type="RefSeq" id="WP_086090874.1">
    <property type="nucleotide sequence ID" value="NZ_CP021112.1"/>
</dbReference>
<dbReference type="PRINTS" id="PR00455">
    <property type="entry name" value="HTHTETR"/>
</dbReference>
<reference evidence="4 5" key="1">
    <citation type="submission" date="2017-05" db="EMBL/GenBank/DDBJ databases">
        <title>Full genome sequence of Pseudorhodoplanes sinuspersici.</title>
        <authorList>
            <person name="Dastgheib S.M.M."/>
            <person name="Shavandi M."/>
            <person name="Tirandaz H."/>
        </authorList>
    </citation>
    <scope>NUCLEOTIDE SEQUENCE [LARGE SCALE GENOMIC DNA]</scope>
    <source>
        <strain evidence="4 5">RIPI110</strain>
    </source>
</reference>